<keyword evidence="3" id="KW-1185">Reference proteome</keyword>
<sequence length="340" mass="36486">MINRRWAFARVCAGSAGCSYTAHGLLRRARSWRWHLRTCTRTAASGPASRRRAKEKPRARPDLLVSPAGKGVPHGPRQPAAAANTLWANLADHRGQTKSTARRGDIRRRGSVSAAERTVVFSVRGSAGRARISHRKAFEDATTARRRRQIGLFDRPPRGGSIFKIPFRSSPSQRVTSWAHPMAPRARSEDAVGVTAGGGGGGGGGAVEGSGQGGGLTWIAGGACRPVGGVGWGGDGVASRDAGPDPRARPARVVSCRVTSRRGGWGPGSHRRRSHARRGARSRREVRCVQQMGRQRLSPATLAIGRDAGEAGRARQMRAGLDRKQDVSSFWYPLRWIGLA</sequence>
<accession>A0A8T0V150</accession>
<protein>
    <submittedName>
        <fullName evidence="2">Uncharacterized protein</fullName>
    </submittedName>
</protein>
<feature type="region of interest" description="Disordered" evidence="1">
    <location>
        <begin position="258"/>
        <end position="283"/>
    </location>
</feature>
<evidence type="ECO:0000313" key="3">
    <source>
        <dbReference type="Proteomes" id="UP000823388"/>
    </source>
</evidence>
<feature type="compositionally biased region" description="Basic residues" evidence="1">
    <location>
        <begin position="269"/>
        <end position="281"/>
    </location>
</feature>
<gene>
    <name evidence="2" type="ORF">PVAP13_3KG226967</name>
</gene>
<reference evidence="2" key="1">
    <citation type="submission" date="2020-05" db="EMBL/GenBank/DDBJ databases">
        <title>WGS assembly of Panicum virgatum.</title>
        <authorList>
            <person name="Lovell J.T."/>
            <person name="Jenkins J."/>
            <person name="Shu S."/>
            <person name="Juenger T.E."/>
            <person name="Schmutz J."/>
        </authorList>
    </citation>
    <scope>NUCLEOTIDE SEQUENCE</scope>
    <source>
        <strain evidence="2">AP13</strain>
    </source>
</reference>
<name>A0A8T0V150_PANVG</name>
<proteinExistence type="predicted"/>
<comment type="caution">
    <text evidence="2">The sequence shown here is derived from an EMBL/GenBank/DDBJ whole genome shotgun (WGS) entry which is preliminary data.</text>
</comment>
<feature type="compositionally biased region" description="Low complexity" evidence="1">
    <location>
        <begin position="80"/>
        <end position="90"/>
    </location>
</feature>
<evidence type="ECO:0000313" key="2">
    <source>
        <dbReference type="EMBL" id="KAG2627104.1"/>
    </source>
</evidence>
<dbReference type="AlphaFoldDB" id="A0A8T0V150"/>
<dbReference type="Proteomes" id="UP000823388">
    <property type="component" value="Chromosome 3K"/>
</dbReference>
<dbReference type="EMBL" id="CM029041">
    <property type="protein sequence ID" value="KAG2627104.1"/>
    <property type="molecule type" value="Genomic_DNA"/>
</dbReference>
<feature type="region of interest" description="Disordered" evidence="1">
    <location>
        <begin position="43"/>
        <end position="110"/>
    </location>
</feature>
<evidence type="ECO:0000256" key="1">
    <source>
        <dbReference type="SAM" id="MobiDB-lite"/>
    </source>
</evidence>
<organism evidence="2 3">
    <name type="scientific">Panicum virgatum</name>
    <name type="common">Blackwell switchgrass</name>
    <dbReference type="NCBI Taxonomy" id="38727"/>
    <lineage>
        <taxon>Eukaryota</taxon>
        <taxon>Viridiplantae</taxon>
        <taxon>Streptophyta</taxon>
        <taxon>Embryophyta</taxon>
        <taxon>Tracheophyta</taxon>
        <taxon>Spermatophyta</taxon>
        <taxon>Magnoliopsida</taxon>
        <taxon>Liliopsida</taxon>
        <taxon>Poales</taxon>
        <taxon>Poaceae</taxon>
        <taxon>PACMAD clade</taxon>
        <taxon>Panicoideae</taxon>
        <taxon>Panicodae</taxon>
        <taxon>Paniceae</taxon>
        <taxon>Panicinae</taxon>
        <taxon>Panicum</taxon>
        <taxon>Panicum sect. Hiantes</taxon>
    </lineage>
</organism>